<organism evidence="1 2">
    <name type="scientific">Blumeria hordei</name>
    <name type="common">Barley powdery mildew</name>
    <name type="synonym">Blumeria graminis f. sp. hordei</name>
    <dbReference type="NCBI Taxonomy" id="2867405"/>
    <lineage>
        <taxon>Eukaryota</taxon>
        <taxon>Fungi</taxon>
        <taxon>Dikarya</taxon>
        <taxon>Ascomycota</taxon>
        <taxon>Pezizomycotina</taxon>
        <taxon>Leotiomycetes</taxon>
        <taxon>Erysiphales</taxon>
        <taxon>Erysiphaceae</taxon>
        <taxon>Blumeria</taxon>
    </lineage>
</organism>
<reference evidence="1 2" key="1">
    <citation type="submission" date="2017-11" db="EMBL/GenBank/DDBJ databases">
        <authorList>
            <person name="Kracher B."/>
        </authorList>
    </citation>
    <scope>NUCLEOTIDE SEQUENCE [LARGE SCALE GENOMIC DNA]</scope>
    <source>
        <strain evidence="1 2">RACE1</strain>
    </source>
</reference>
<dbReference type="AlphaFoldDB" id="A0A383V277"/>
<proteinExistence type="predicted"/>
<name>A0A383V277_BLUHO</name>
<evidence type="ECO:0000313" key="1">
    <source>
        <dbReference type="EMBL" id="SZF06247.1"/>
    </source>
</evidence>
<dbReference type="VEuPathDB" id="FungiDB:BLGHR1_17050"/>
<accession>A0A383V277</accession>
<sequence>MEVLPYHKNSRNLYSQRTSISMVFVSKRENLMPIAGISRPVVLRWNQIITISLTLLRTLSLTWKFHQLKITYDSKTSLSKIILQFPGLLL</sequence>
<gene>
    <name evidence="1" type="ORF">BLGHR1_17050</name>
</gene>
<dbReference type="Proteomes" id="UP000275772">
    <property type="component" value="Unassembled WGS sequence"/>
</dbReference>
<evidence type="ECO:0000313" key="2">
    <source>
        <dbReference type="Proteomes" id="UP000275772"/>
    </source>
</evidence>
<dbReference type="EMBL" id="UNSH01000090">
    <property type="protein sequence ID" value="SZF06247.1"/>
    <property type="molecule type" value="Genomic_DNA"/>
</dbReference>
<protein>
    <submittedName>
        <fullName evidence="1">Uncharacterized protein</fullName>
    </submittedName>
</protein>